<evidence type="ECO:0000256" key="1">
    <source>
        <dbReference type="ARBA" id="ARBA00022729"/>
    </source>
</evidence>
<dbReference type="Gene3D" id="2.60.40.2030">
    <property type="match status" value="3"/>
</dbReference>
<dbReference type="SUPFAM" id="SSF141072">
    <property type="entry name" value="CalX-like"/>
    <property type="match status" value="3"/>
</dbReference>
<dbReference type="InterPro" id="IPR003599">
    <property type="entry name" value="Ig_sub"/>
</dbReference>
<sequence length="2037" mass="215016">MRLYPSSRFFKSLAFILPLAVGGGVWWLAGLQSPLGEQPAHTDARAAVEKQVPLMPMTRLGGSFGLPAAEVQAEDVFAKFEAWAASYDDKNATETLAEGVQLAQQRRDALKTLIQTDPRAALARALPWTLRNKMPQEVTPLLEQRVSALAEYSVKGARMAPESRVKVAPVQRHAVIDGQIYEAYVYGRREWLGSKNDLPVEGIAVDQSLAILERPVREMEAGEPQPIRGVKPAAQDEHQTNLPPAAPPVLVSGGQGYQTCCSTHASAMEASLGEMENRLGPNMGYDVAESAWTEGAKDILVIRVDFSDVTGAPQNINPVVTITPNFATNLINDVTNTFMSEVSYGKTSVNLNTADVTPVLRMPRTAAFYAVNNDADRLRLDSLAAATAAGYVVGDYDRQMVVFSWIGTSRVPNSRFGWAGLGQINGPFTWYNGYFDDRVVPHELGHNLSLWHANLWQVGGTNPVDLDDGFAAEYEDPFDGMGNGFYAPINLLHFNPWFLNRIDWLPNSAVLNVVAPGTYRIYRFDHPGAPLSRPLAIKITKDATRNYWIGYRRRFAGLSGSLADVSAGAYIVWGFNSNRGSELIDVDTPGFNPNDASLNVGGVLRDTDAGLVMRVISAGGTGVDEYIDVRVDQDNRIYPLQTTYDVDESAGTVTLTLARSGEPNETSTVSVSTQDGSAVSPSDYTATTTTVTWIGTDVSNKTVTIPITANAVREGPESFLVNITLTVGVTSVVSGSPVTVNIREPGMTDSSFVHGSFSASGSVRNVVVEPDGQIAFVGGATILGPTRIDGLGRLSSAGVLDMTFNRSEGASPLPVLALARQADGKFVMGGVFTSLRGQPLAGIGRVENDGGIDSSFDPGSGAQGPGATGSTVRAIAIQADGRILVGGDFTIFDGQARLGLARLLPDGSLDDSFLASAIPGISEMEVEAIVLLPNGKMVVGGQIRTSAVDELFQGGYSSGVLRLNADGSVDTSFDIGAGAHLAGNLANVQRVTSLALQQDGKVLVGGMFTAFNGTSASRLVRLNTNGSLDTAFQTALGVAGLNGLARSIEVQGDGRILLAGDFTSVSGTARNFIARLQSTGAMDTGFDVGLPLLYGGGSFNVAHQVKMQPDARMLLATDATGSGDTTVRRVFSGQLGRSGIVEFVNGSASVNEGSQTMVEVRRTGGSLGTVSVNYALVAGSANATDYAEASGTLTWANGDTASKFIPVQATGDVVAESTEFFNVQLGVPVGGVFLGDRAQSTISIIDPGAAGFSTVQFAVDSSTLDESSTATRIVTVELSEAADETVIVPVVLGGSATNAGVGSNGDYRISPAPPLVFTAGETSKTLTITSLQDNAVEGTETLTLRLNFPTGPALVGSPNLHTMTVVDDDQPPVVSGLPNHLIVALGRPAGPFESNVAGSLPLTLEWYLNNKKIPGVSDQAYTVPAATLKDAGTYFMKAKNRLAEGVGAASELVVVDASTRTIVLPVGTKATFKMDAAGNNIGYTWRKLDANLAANTRATTRFDKSISISGLTLEDSGTYVCRVSSPLAVNPLGEMPNERFMDGAVHILKVVDTAPEFLTLEDGDFLPGAIVSGLYEYAIEVNPTVNKAPMSYTAVGLPAGLKVDAVSGVIRGRPTVRKDAAYDVTLTAANKAGRATVKVKLQVDAFPANVAGDYVAVLGRQLNLNQEIGGRLDLKITSTGAFSGKLVHGGLTHTLKGVMDVFRADSQPPLRLPSGSLRIVRTGKPVPRPLDLYFEIDPGTRRLINATVGDGFFSLNFSGWKQTWDAKNNKADAFDGYHTFALEMPDAIPNVPRGYGHGSISVSLAGVASIAGKTGDGESITAGSFISETGEVAFFLPLYKTKPTGSMLGKLQLDRGTSETDDADNRLTGLLDWLRPETRTANARMYAAGFGPVEIRAFGGRYLPQTLALGLPVPGQGRVTFTDAGPAPSRNPNATFDLGLKNKVTLVGSNAALTSLKVDSAKGSYSGKFTLEDTNPRPPPPTVKRPVTYQGMVVPTENGLRGYGYFTLPQLPMADPPTTPTTSPILSGKSLFSPVEE</sequence>
<keyword evidence="3" id="KW-0106">Calcium</keyword>
<evidence type="ECO:0000256" key="4">
    <source>
        <dbReference type="ARBA" id="ARBA00023065"/>
    </source>
</evidence>
<keyword evidence="2" id="KW-0677">Repeat</keyword>
<keyword evidence="6" id="KW-1133">Transmembrane helix</keyword>
<evidence type="ECO:0000313" key="8">
    <source>
        <dbReference type="EMBL" id="GAA5145717.1"/>
    </source>
</evidence>
<name>A0ABP9PFE2_9BACT</name>
<feature type="region of interest" description="Disordered" evidence="5">
    <location>
        <begin position="660"/>
        <end position="683"/>
    </location>
</feature>
<dbReference type="PROSITE" id="PS50835">
    <property type="entry name" value="IG_LIKE"/>
    <property type="match status" value="1"/>
</dbReference>
<keyword evidence="6" id="KW-0812">Transmembrane</keyword>
<evidence type="ECO:0000256" key="5">
    <source>
        <dbReference type="SAM" id="MobiDB-lite"/>
    </source>
</evidence>
<dbReference type="Gene3D" id="2.60.40.10">
    <property type="entry name" value="Immunoglobulins"/>
    <property type="match status" value="3"/>
</dbReference>
<reference evidence="9" key="1">
    <citation type="journal article" date="2019" name="Int. J. Syst. Evol. Microbiol.">
        <title>The Global Catalogue of Microorganisms (GCM) 10K type strain sequencing project: providing services to taxonomists for standard genome sequencing and annotation.</title>
        <authorList>
            <consortium name="The Broad Institute Genomics Platform"/>
            <consortium name="The Broad Institute Genome Sequencing Center for Infectious Disease"/>
            <person name="Wu L."/>
            <person name="Ma J."/>
        </authorList>
    </citation>
    <scope>NUCLEOTIDE SEQUENCE [LARGE SCALE GENOMIC DNA]</scope>
    <source>
        <strain evidence="9">JCM 18053</strain>
    </source>
</reference>
<dbReference type="Proteomes" id="UP001499852">
    <property type="component" value="Unassembled WGS sequence"/>
</dbReference>
<evidence type="ECO:0000256" key="3">
    <source>
        <dbReference type="ARBA" id="ARBA00022837"/>
    </source>
</evidence>
<keyword evidence="4" id="KW-0813">Transport</keyword>
<dbReference type="InterPro" id="IPR003644">
    <property type="entry name" value="Calx_beta"/>
</dbReference>
<organism evidence="8 9">
    <name type="scientific">Prosthecobacter algae</name>
    <dbReference type="NCBI Taxonomy" id="1144682"/>
    <lineage>
        <taxon>Bacteria</taxon>
        <taxon>Pseudomonadati</taxon>
        <taxon>Verrucomicrobiota</taxon>
        <taxon>Verrucomicrobiia</taxon>
        <taxon>Verrucomicrobiales</taxon>
        <taxon>Verrucomicrobiaceae</taxon>
        <taxon>Prosthecobacter</taxon>
    </lineage>
</organism>
<dbReference type="RefSeq" id="WP_345737951.1">
    <property type="nucleotide sequence ID" value="NZ_BAABIA010000008.1"/>
</dbReference>
<dbReference type="Pfam" id="PF03160">
    <property type="entry name" value="Calx-beta"/>
    <property type="match status" value="3"/>
</dbReference>
<evidence type="ECO:0000256" key="6">
    <source>
        <dbReference type="SAM" id="Phobius"/>
    </source>
</evidence>
<accession>A0ABP9PFE2</accession>
<protein>
    <recommendedName>
        <fullName evidence="7">Ig-like domain-containing protein</fullName>
    </recommendedName>
</protein>
<comment type="caution">
    <text evidence="8">The sequence shown here is derived from an EMBL/GenBank/DDBJ whole genome shotgun (WGS) entry which is preliminary data.</text>
</comment>
<dbReference type="InterPro" id="IPR051171">
    <property type="entry name" value="CaCA"/>
</dbReference>
<dbReference type="InterPro" id="IPR013783">
    <property type="entry name" value="Ig-like_fold"/>
</dbReference>
<dbReference type="NCBIfam" id="TIGR02608">
    <property type="entry name" value="delta_60_rpt"/>
    <property type="match status" value="4"/>
</dbReference>
<dbReference type="Pfam" id="PF17164">
    <property type="entry name" value="DUF5122"/>
    <property type="match status" value="5"/>
</dbReference>
<dbReference type="PANTHER" id="PTHR11878:SF65">
    <property type="entry name" value="NA_CA-EXCHANGE PROTEIN, ISOFORM G"/>
    <property type="match status" value="1"/>
</dbReference>
<feature type="transmembrane region" description="Helical" evidence="6">
    <location>
        <begin position="12"/>
        <end position="29"/>
    </location>
</feature>
<dbReference type="Gene3D" id="2.80.10.50">
    <property type="match status" value="3"/>
</dbReference>
<dbReference type="Pfam" id="PF00047">
    <property type="entry name" value="ig"/>
    <property type="match status" value="1"/>
</dbReference>
<dbReference type="SUPFAM" id="SSF63829">
    <property type="entry name" value="Calcium-dependent phosphotriesterase"/>
    <property type="match status" value="1"/>
</dbReference>
<dbReference type="SMART" id="SM00409">
    <property type="entry name" value="IG"/>
    <property type="match status" value="2"/>
</dbReference>
<keyword evidence="9" id="KW-1185">Reference proteome</keyword>
<dbReference type="InterPro" id="IPR036179">
    <property type="entry name" value="Ig-like_dom_sf"/>
</dbReference>
<evidence type="ECO:0000259" key="7">
    <source>
        <dbReference type="PROSITE" id="PS50835"/>
    </source>
</evidence>
<keyword evidence="1" id="KW-0732">Signal</keyword>
<dbReference type="InterPro" id="IPR013431">
    <property type="entry name" value="Delta_60_rpt"/>
</dbReference>
<dbReference type="Pfam" id="PF05345">
    <property type="entry name" value="He_PIG"/>
    <property type="match status" value="1"/>
</dbReference>
<dbReference type="SUPFAM" id="SSF48726">
    <property type="entry name" value="Immunoglobulin"/>
    <property type="match status" value="1"/>
</dbReference>
<dbReference type="InterPro" id="IPR007110">
    <property type="entry name" value="Ig-like_dom"/>
</dbReference>
<evidence type="ECO:0000256" key="2">
    <source>
        <dbReference type="ARBA" id="ARBA00022737"/>
    </source>
</evidence>
<gene>
    <name evidence="8" type="ORF">GCM10023213_37710</name>
</gene>
<dbReference type="PANTHER" id="PTHR11878">
    <property type="entry name" value="SODIUM/CALCIUM EXCHANGER"/>
    <property type="match status" value="1"/>
</dbReference>
<feature type="region of interest" description="Disordered" evidence="5">
    <location>
        <begin position="2014"/>
        <end position="2037"/>
    </location>
</feature>
<dbReference type="EMBL" id="BAABIA010000008">
    <property type="protein sequence ID" value="GAA5145717.1"/>
    <property type="molecule type" value="Genomic_DNA"/>
</dbReference>
<dbReference type="InterPro" id="IPR038081">
    <property type="entry name" value="CalX-like_sf"/>
</dbReference>
<evidence type="ECO:0000313" key="9">
    <source>
        <dbReference type="Proteomes" id="UP001499852"/>
    </source>
</evidence>
<proteinExistence type="predicted"/>
<dbReference type="InterPro" id="IPR013151">
    <property type="entry name" value="Immunoglobulin_dom"/>
</dbReference>
<keyword evidence="4" id="KW-0406">Ion transport</keyword>
<feature type="domain" description="Ig-like" evidence="7">
    <location>
        <begin position="1450"/>
        <end position="1525"/>
    </location>
</feature>
<dbReference type="SMART" id="SM00237">
    <property type="entry name" value="Calx_beta"/>
    <property type="match status" value="3"/>
</dbReference>
<keyword evidence="6" id="KW-0472">Membrane</keyword>